<gene>
    <name evidence="2" type="ORF">A0U91_05220</name>
</gene>
<evidence type="ECO:0008006" key="4">
    <source>
        <dbReference type="Google" id="ProtNLM"/>
    </source>
</evidence>
<dbReference type="AlphaFoldDB" id="A0A1U9LDG3"/>
<feature type="signal peptide" evidence="1">
    <location>
        <begin position="1"/>
        <end position="20"/>
    </location>
</feature>
<dbReference type="KEGG" id="aper:A0U91_05220"/>
<name>A0A1U9LDG3_9PROT</name>
<keyword evidence="1" id="KW-0732">Signal</keyword>
<feature type="chain" id="PRO_5012979323" description="Lysozyme inhibitor LprI N-terminal domain-containing protein" evidence="1">
    <location>
        <begin position="21"/>
        <end position="124"/>
    </location>
</feature>
<dbReference type="Proteomes" id="UP000189055">
    <property type="component" value="Chromosome"/>
</dbReference>
<evidence type="ECO:0000313" key="3">
    <source>
        <dbReference type="Proteomes" id="UP000189055"/>
    </source>
</evidence>
<sequence length="124" mass="13816">MKPVWVLFLAIYLLASPAGAQTIRTDYPACDLMAQHELVGTVGAEITDPQQAHIAERANILQADIGTARKARRISQRLADRLWRKVEDVRKNANTLKRNQAFLGAAERASYDRQLDSIAGTLCR</sequence>
<organism evidence="2 3">
    <name type="scientific">Acetobacter persici</name>
    <dbReference type="NCBI Taxonomy" id="1076596"/>
    <lineage>
        <taxon>Bacteria</taxon>
        <taxon>Pseudomonadati</taxon>
        <taxon>Pseudomonadota</taxon>
        <taxon>Alphaproteobacteria</taxon>
        <taxon>Acetobacterales</taxon>
        <taxon>Acetobacteraceae</taxon>
        <taxon>Acetobacter</taxon>
    </lineage>
</organism>
<accession>A0A1U9LDG3</accession>
<protein>
    <recommendedName>
        <fullName evidence="4">Lysozyme inhibitor LprI N-terminal domain-containing protein</fullName>
    </recommendedName>
</protein>
<proteinExistence type="predicted"/>
<dbReference type="RefSeq" id="WP_099050339.1">
    <property type="nucleotide sequence ID" value="NZ_CP014687.1"/>
</dbReference>
<reference evidence="2 3" key="1">
    <citation type="submission" date="2016-03" db="EMBL/GenBank/DDBJ databases">
        <title>Acetic acid bacteria sequencing.</title>
        <authorList>
            <person name="Brandt J."/>
            <person name="Jakob F."/>
            <person name="Vogel R.F."/>
        </authorList>
    </citation>
    <scope>NUCLEOTIDE SEQUENCE [LARGE SCALE GENOMIC DNA]</scope>
    <source>
        <strain evidence="2 3">TMW2.1084</strain>
    </source>
</reference>
<evidence type="ECO:0000313" key="2">
    <source>
        <dbReference type="EMBL" id="AQT04471.1"/>
    </source>
</evidence>
<dbReference type="STRING" id="1076596.A0U91_05220"/>
<dbReference type="EMBL" id="CP014687">
    <property type="protein sequence ID" value="AQT04471.1"/>
    <property type="molecule type" value="Genomic_DNA"/>
</dbReference>
<evidence type="ECO:0000256" key="1">
    <source>
        <dbReference type="SAM" id="SignalP"/>
    </source>
</evidence>